<gene>
    <name evidence="1" type="ORF">LX77_03727</name>
</gene>
<evidence type="ECO:0000313" key="1">
    <source>
        <dbReference type="EMBL" id="RAJ18692.1"/>
    </source>
</evidence>
<reference evidence="1 2" key="1">
    <citation type="submission" date="2018-06" db="EMBL/GenBank/DDBJ databases">
        <title>Genomic Encyclopedia of Archaeal and Bacterial Type Strains, Phase II (KMG-II): from individual species to whole genera.</title>
        <authorList>
            <person name="Goeker M."/>
        </authorList>
    </citation>
    <scope>NUCLEOTIDE SEQUENCE [LARGE SCALE GENOMIC DNA]</scope>
    <source>
        <strain evidence="1 2">DSM 12408</strain>
    </source>
</reference>
<sequence>MQFEISINFNVILKATFSTLRHLISELKYYKKHEKIKCNDEILNGNDHFFSGQL</sequence>
<evidence type="ECO:0000313" key="2">
    <source>
        <dbReference type="Proteomes" id="UP000248987"/>
    </source>
</evidence>
<name>A0A327RRV3_9FLAO</name>
<dbReference type="AlphaFoldDB" id="A0A327RRV3"/>
<dbReference type="Proteomes" id="UP000248987">
    <property type="component" value="Unassembled WGS sequence"/>
</dbReference>
<protein>
    <submittedName>
        <fullName evidence="1">Uncharacterized protein</fullName>
    </submittedName>
</protein>
<keyword evidence="2" id="KW-1185">Reference proteome</keyword>
<comment type="caution">
    <text evidence="1">The sequence shown here is derived from an EMBL/GenBank/DDBJ whole genome shotgun (WGS) entry which is preliminary data.</text>
</comment>
<dbReference type="EMBL" id="QLLQ01000026">
    <property type="protein sequence ID" value="RAJ18692.1"/>
    <property type="molecule type" value="Genomic_DNA"/>
</dbReference>
<accession>A0A327RRV3</accession>
<proteinExistence type="predicted"/>
<organism evidence="1 2">
    <name type="scientific">Gelidibacter algens</name>
    <dbReference type="NCBI Taxonomy" id="49280"/>
    <lineage>
        <taxon>Bacteria</taxon>
        <taxon>Pseudomonadati</taxon>
        <taxon>Bacteroidota</taxon>
        <taxon>Flavobacteriia</taxon>
        <taxon>Flavobacteriales</taxon>
        <taxon>Flavobacteriaceae</taxon>
        <taxon>Gelidibacter</taxon>
    </lineage>
</organism>